<name>A0ABQ9CAJ0_9ROSI</name>
<sequence length="160" mass="17580">MQFMFDSAGHRITVGWRKATPACHRVKVVSLPSDRIDSPRSTLLCESHVEQVISERRTFAADHRTSTVYSSKAFWILEDMACGVDSSGRSGGSPSSTDHQGADDGADKPGGSRRLAVRSAGFHGGLPIETDRKIEIPISNIRETSLNDPQTEEHDHTHNR</sequence>
<dbReference type="Proteomes" id="UP001141253">
    <property type="component" value="Chromosome 4"/>
</dbReference>
<evidence type="ECO:0000313" key="3">
    <source>
        <dbReference type="Proteomes" id="UP001141253"/>
    </source>
</evidence>
<feature type="region of interest" description="Disordered" evidence="1">
    <location>
        <begin position="84"/>
        <end position="160"/>
    </location>
</feature>
<organism evidence="2 3">
    <name type="scientific">Salix suchowensis</name>
    <dbReference type="NCBI Taxonomy" id="1278906"/>
    <lineage>
        <taxon>Eukaryota</taxon>
        <taxon>Viridiplantae</taxon>
        <taxon>Streptophyta</taxon>
        <taxon>Embryophyta</taxon>
        <taxon>Tracheophyta</taxon>
        <taxon>Spermatophyta</taxon>
        <taxon>Magnoliopsida</taxon>
        <taxon>eudicotyledons</taxon>
        <taxon>Gunneridae</taxon>
        <taxon>Pentapetalae</taxon>
        <taxon>rosids</taxon>
        <taxon>fabids</taxon>
        <taxon>Malpighiales</taxon>
        <taxon>Salicaceae</taxon>
        <taxon>Saliceae</taxon>
        <taxon>Salix</taxon>
    </lineage>
</organism>
<reference evidence="2" key="1">
    <citation type="submission" date="2022-10" db="EMBL/GenBank/DDBJ databases">
        <authorList>
            <person name="Hyden B.L."/>
            <person name="Feng K."/>
            <person name="Yates T."/>
            <person name="Jawdy S."/>
            <person name="Smart L.B."/>
            <person name="Muchero W."/>
        </authorList>
    </citation>
    <scope>NUCLEOTIDE SEQUENCE</scope>
    <source>
        <tissue evidence="2">Shoot tip</tissue>
    </source>
</reference>
<protein>
    <submittedName>
        <fullName evidence="2">Uncharacterized protein</fullName>
    </submittedName>
</protein>
<gene>
    <name evidence="2" type="ORF">OIU77_021636</name>
</gene>
<evidence type="ECO:0000313" key="2">
    <source>
        <dbReference type="EMBL" id="KAJ6396646.1"/>
    </source>
</evidence>
<accession>A0ABQ9CAJ0</accession>
<comment type="caution">
    <text evidence="2">The sequence shown here is derived from an EMBL/GenBank/DDBJ whole genome shotgun (WGS) entry which is preliminary data.</text>
</comment>
<keyword evidence="3" id="KW-1185">Reference proteome</keyword>
<dbReference type="EMBL" id="JAPFFI010000004">
    <property type="protein sequence ID" value="KAJ6396646.1"/>
    <property type="molecule type" value="Genomic_DNA"/>
</dbReference>
<feature type="compositionally biased region" description="Low complexity" evidence="1">
    <location>
        <begin position="86"/>
        <end position="96"/>
    </location>
</feature>
<reference evidence="2" key="2">
    <citation type="journal article" date="2023" name="Int. J. Mol. Sci.">
        <title>De Novo Assembly and Annotation of 11 Diverse Shrub Willow (Salix) Genomes Reveals Novel Gene Organization in Sex-Linked Regions.</title>
        <authorList>
            <person name="Hyden B."/>
            <person name="Feng K."/>
            <person name="Yates T.B."/>
            <person name="Jawdy S."/>
            <person name="Cereghino C."/>
            <person name="Smart L.B."/>
            <person name="Muchero W."/>
        </authorList>
    </citation>
    <scope>NUCLEOTIDE SEQUENCE</scope>
    <source>
        <tissue evidence="2">Shoot tip</tissue>
    </source>
</reference>
<evidence type="ECO:0000256" key="1">
    <source>
        <dbReference type="SAM" id="MobiDB-lite"/>
    </source>
</evidence>
<proteinExistence type="predicted"/>
<feature type="compositionally biased region" description="Basic and acidic residues" evidence="1">
    <location>
        <begin position="151"/>
        <end position="160"/>
    </location>
</feature>